<evidence type="ECO:0000313" key="3">
    <source>
        <dbReference type="Proteomes" id="UP000002213"/>
    </source>
</evidence>
<evidence type="ECO:0000313" key="2">
    <source>
        <dbReference type="EMBL" id="ACU40161.1"/>
    </source>
</evidence>
<keyword evidence="3" id="KW-1185">Reference proteome</keyword>
<accession>C6WJ85</accession>
<dbReference type="InterPro" id="IPR048152">
    <property type="entry name" value="AMED_5909-like"/>
</dbReference>
<sequence length="101" mass="11444">MSGARGPERARRDDWEAVTLATTLKQVQQALWRVTPVPDASEKALRAFYTRAAAEYRRVARTDPDHRHEALAHAQVETNHLERLTEKPVSGRDLLAQDEGE</sequence>
<feature type="region of interest" description="Disordered" evidence="1">
    <location>
        <begin position="77"/>
        <end position="101"/>
    </location>
</feature>
<feature type="compositionally biased region" description="Basic and acidic residues" evidence="1">
    <location>
        <begin position="79"/>
        <end position="90"/>
    </location>
</feature>
<dbReference type="AlphaFoldDB" id="C6WJ85"/>
<dbReference type="HOGENOM" id="CLU_2285402_0_0_11"/>
<dbReference type="EMBL" id="CP001630">
    <property type="protein sequence ID" value="ACU40161.1"/>
    <property type="molecule type" value="Genomic_DNA"/>
</dbReference>
<dbReference type="NCBIfam" id="NF041510">
    <property type="entry name" value="AMED_5909_fam"/>
    <property type="match status" value="1"/>
</dbReference>
<reference evidence="2 3" key="1">
    <citation type="journal article" date="2009" name="Stand. Genomic Sci.">
        <title>Complete genome sequence of Actinosynnema mirum type strain (101).</title>
        <authorList>
            <person name="Land M."/>
            <person name="Lapidus A."/>
            <person name="Mayilraj S."/>
            <person name="Chen F."/>
            <person name="Copeland A."/>
            <person name="Del Rio T.G."/>
            <person name="Nolan M."/>
            <person name="Lucas S."/>
            <person name="Tice H."/>
            <person name="Cheng J.F."/>
            <person name="Chertkov O."/>
            <person name="Bruce D."/>
            <person name="Goodwin L."/>
            <person name="Pitluck S."/>
            <person name="Rohde M."/>
            <person name="Goker M."/>
            <person name="Pati A."/>
            <person name="Ivanova N."/>
            <person name="Mavromatis K."/>
            <person name="Chen A."/>
            <person name="Palaniappan K."/>
            <person name="Hauser L."/>
            <person name="Chang Y.J."/>
            <person name="Jeffries C.C."/>
            <person name="Brettin T."/>
            <person name="Detter J.C."/>
            <person name="Han C."/>
            <person name="Chain P."/>
            <person name="Tindall B.J."/>
            <person name="Bristow J."/>
            <person name="Eisen J.A."/>
            <person name="Markowitz V."/>
            <person name="Hugenholtz P."/>
            <person name="Kyrpides N.C."/>
            <person name="Klenk H.P."/>
        </authorList>
    </citation>
    <scope>NUCLEOTIDE SEQUENCE [LARGE SCALE GENOMIC DNA]</scope>
    <source>
        <strain evidence="3">ATCC 29888 / DSM 43827 / JCM 3225 / NBRC 14064 / NCIMB 13271 / NRRL B-12336 / IMRU 3971 / 101</strain>
    </source>
</reference>
<dbReference type="KEGG" id="ami:Amir_6360"/>
<gene>
    <name evidence="2" type="ordered locus">Amir_6360</name>
</gene>
<protein>
    <submittedName>
        <fullName evidence="2">Uncharacterized protein</fullName>
    </submittedName>
</protein>
<dbReference type="STRING" id="446462.Amir_6360"/>
<proteinExistence type="predicted"/>
<name>C6WJ85_ACTMD</name>
<dbReference type="Proteomes" id="UP000002213">
    <property type="component" value="Chromosome"/>
</dbReference>
<evidence type="ECO:0000256" key="1">
    <source>
        <dbReference type="SAM" id="MobiDB-lite"/>
    </source>
</evidence>
<organism evidence="2 3">
    <name type="scientific">Actinosynnema mirum (strain ATCC 29888 / DSM 43827 / JCM 3225 / NBRC 14064 / NCIMB 13271 / NRRL B-12336 / IMRU 3971 / 101)</name>
    <dbReference type="NCBI Taxonomy" id="446462"/>
    <lineage>
        <taxon>Bacteria</taxon>
        <taxon>Bacillati</taxon>
        <taxon>Actinomycetota</taxon>
        <taxon>Actinomycetes</taxon>
        <taxon>Pseudonocardiales</taxon>
        <taxon>Pseudonocardiaceae</taxon>
        <taxon>Actinosynnema</taxon>
    </lineage>
</organism>